<dbReference type="EMBL" id="FQUS01000001">
    <property type="protein sequence ID" value="SHE39724.1"/>
    <property type="molecule type" value="Genomic_DNA"/>
</dbReference>
<accession>A0A1M4T5Q2</accession>
<reference evidence="2 3" key="1">
    <citation type="submission" date="2016-11" db="EMBL/GenBank/DDBJ databases">
        <authorList>
            <person name="Jaros S."/>
            <person name="Januszkiewicz K."/>
            <person name="Wedrychowicz H."/>
        </authorList>
    </citation>
    <scope>NUCLEOTIDE SEQUENCE [LARGE SCALE GENOMIC DNA]</scope>
    <source>
        <strain evidence="2 3">DSM 21986</strain>
    </source>
</reference>
<dbReference type="Proteomes" id="UP000184041">
    <property type="component" value="Unassembled WGS sequence"/>
</dbReference>
<evidence type="ECO:0008006" key="4">
    <source>
        <dbReference type="Google" id="ProtNLM"/>
    </source>
</evidence>
<dbReference type="AlphaFoldDB" id="A0A1M4T5Q2"/>
<dbReference type="Pfam" id="PF11950">
    <property type="entry name" value="DUF3467"/>
    <property type="match status" value="1"/>
</dbReference>
<gene>
    <name evidence="2" type="ORF">SAMN05443144_101213</name>
</gene>
<dbReference type="InterPro" id="IPR021857">
    <property type="entry name" value="DUF3467"/>
</dbReference>
<evidence type="ECO:0000313" key="3">
    <source>
        <dbReference type="Proteomes" id="UP000184041"/>
    </source>
</evidence>
<dbReference type="STRING" id="1194090.SAMN05443144_101213"/>
<feature type="region of interest" description="Disordered" evidence="1">
    <location>
        <begin position="1"/>
        <end position="20"/>
    </location>
</feature>
<sequence>MADQTQDMKQGQVEIELPEEEASGTYSNLVMISHSASEFILDFISVMPGRPKAKVVKRMVLTPDHAKRLANALSENIRRFENENGPISSNDQLDVPFNYRGPTPEA</sequence>
<feature type="region of interest" description="Disordered" evidence="1">
    <location>
        <begin position="81"/>
        <end position="106"/>
    </location>
</feature>
<dbReference type="RefSeq" id="WP_073058955.1">
    <property type="nucleotide sequence ID" value="NZ_FQUS01000001.1"/>
</dbReference>
<evidence type="ECO:0000256" key="1">
    <source>
        <dbReference type="SAM" id="MobiDB-lite"/>
    </source>
</evidence>
<keyword evidence="3" id="KW-1185">Reference proteome</keyword>
<protein>
    <recommendedName>
        <fullName evidence="4">DUF3467 domain-containing protein</fullName>
    </recommendedName>
</protein>
<proteinExistence type="predicted"/>
<organism evidence="2 3">
    <name type="scientific">Fodinibius roseus</name>
    <dbReference type="NCBI Taxonomy" id="1194090"/>
    <lineage>
        <taxon>Bacteria</taxon>
        <taxon>Pseudomonadati</taxon>
        <taxon>Balneolota</taxon>
        <taxon>Balneolia</taxon>
        <taxon>Balneolales</taxon>
        <taxon>Balneolaceae</taxon>
        <taxon>Fodinibius</taxon>
    </lineage>
</organism>
<evidence type="ECO:0000313" key="2">
    <source>
        <dbReference type="EMBL" id="SHE39724.1"/>
    </source>
</evidence>
<dbReference type="OrthoDB" id="9813817at2"/>
<name>A0A1M4T5Q2_9BACT</name>